<dbReference type="Proteomes" id="UP000310760">
    <property type="component" value="Unassembled WGS sequence"/>
</dbReference>
<sequence length="92" mass="10306">MDKSMITVTSPLLPDLDDFHAMLKEIWASRWITNNGSFHKQLEKELAAYLKVPFISLFTNGTLPLITALQALRITGEVITTPYSFVATTHAL</sequence>
<protein>
    <submittedName>
        <fullName evidence="1">DegT/DnrJ/EryC1/StrS family aminotransferase</fullName>
    </submittedName>
</protein>
<organism evidence="1 2">
    <name type="scientific">Phocaeicola sartorii</name>
    <dbReference type="NCBI Taxonomy" id="671267"/>
    <lineage>
        <taxon>Bacteria</taxon>
        <taxon>Pseudomonadati</taxon>
        <taxon>Bacteroidota</taxon>
        <taxon>Bacteroidia</taxon>
        <taxon>Bacteroidales</taxon>
        <taxon>Bacteroidaceae</taxon>
        <taxon>Phocaeicola</taxon>
    </lineage>
</organism>
<proteinExistence type="predicted"/>
<dbReference type="RefSeq" id="WP_185150054.1">
    <property type="nucleotide sequence ID" value="NZ_SRYJ01000122.1"/>
</dbReference>
<keyword evidence="1" id="KW-0808">Transferase</keyword>
<name>A0A4V3RRZ1_9BACT</name>
<dbReference type="GO" id="GO:0008483">
    <property type="term" value="F:transaminase activity"/>
    <property type="evidence" value="ECO:0007669"/>
    <property type="project" value="UniProtKB-KW"/>
</dbReference>
<evidence type="ECO:0000313" key="1">
    <source>
        <dbReference type="EMBL" id="TGY65290.1"/>
    </source>
</evidence>
<dbReference type="EMBL" id="SRYJ01000122">
    <property type="protein sequence ID" value="TGY65290.1"/>
    <property type="molecule type" value="Genomic_DNA"/>
</dbReference>
<dbReference type="AlphaFoldDB" id="A0A4V3RRZ1"/>
<dbReference type="InterPro" id="IPR015421">
    <property type="entry name" value="PyrdxlP-dep_Trfase_major"/>
</dbReference>
<gene>
    <name evidence="1" type="ORF">E5339_21280</name>
</gene>
<feature type="non-terminal residue" evidence="1">
    <location>
        <position position="92"/>
    </location>
</feature>
<comment type="caution">
    <text evidence="1">The sequence shown here is derived from an EMBL/GenBank/DDBJ whole genome shotgun (WGS) entry which is preliminary data.</text>
</comment>
<dbReference type="Pfam" id="PF01041">
    <property type="entry name" value="DegT_DnrJ_EryC1"/>
    <property type="match status" value="1"/>
</dbReference>
<dbReference type="Gene3D" id="3.40.640.10">
    <property type="entry name" value="Type I PLP-dependent aspartate aminotransferase-like (Major domain)"/>
    <property type="match status" value="1"/>
</dbReference>
<accession>A0A4V3RRZ1</accession>
<keyword evidence="1" id="KW-0032">Aminotransferase</keyword>
<evidence type="ECO:0000313" key="2">
    <source>
        <dbReference type="Proteomes" id="UP000310760"/>
    </source>
</evidence>
<dbReference type="InterPro" id="IPR000653">
    <property type="entry name" value="DegT/StrS_aminotransferase"/>
</dbReference>
<reference evidence="1 2" key="1">
    <citation type="submission" date="2019-04" db="EMBL/GenBank/DDBJ databases">
        <title>Microbes associate with the intestines of laboratory mice.</title>
        <authorList>
            <person name="Navarre W."/>
            <person name="Wong E."/>
            <person name="Huang K."/>
            <person name="Tropini C."/>
            <person name="Ng K."/>
            <person name="Yu B."/>
        </authorList>
    </citation>
    <scope>NUCLEOTIDE SEQUENCE [LARGE SCALE GENOMIC DNA]</scope>
    <source>
        <strain evidence="1 2">NM22_B1</strain>
    </source>
</reference>
<dbReference type="InterPro" id="IPR015424">
    <property type="entry name" value="PyrdxlP-dep_Trfase"/>
</dbReference>
<dbReference type="SUPFAM" id="SSF53383">
    <property type="entry name" value="PLP-dependent transferases"/>
    <property type="match status" value="1"/>
</dbReference>